<dbReference type="InterPro" id="IPR013766">
    <property type="entry name" value="Thioredoxin_domain"/>
</dbReference>
<proteinExistence type="predicted"/>
<keyword evidence="2" id="KW-0201">Cytochrome c-type biogenesis</keyword>
<feature type="chain" id="PRO_5045880989" evidence="5">
    <location>
        <begin position="22"/>
        <end position="518"/>
    </location>
</feature>
<name>A0ABT9AGP0_9BACT</name>
<dbReference type="Gene3D" id="3.40.30.10">
    <property type="entry name" value="Glutaredoxin"/>
    <property type="match status" value="1"/>
</dbReference>
<dbReference type="Proteomes" id="UP001167796">
    <property type="component" value="Unassembled WGS sequence"/>
</dbReference>
<evidence type="ECO:0000256" key="3">
    <source>
        <dbReference type="ARBA" id="ARBA00023157"/>
    </source>
</evidence>
<evidence type="ECO:0000256" key="1">
    <source>
        <dbReference type="ARBA" id="ARBA00004196"/>
    </source>
</evidence>
<reference evidence="7" key="1">
    <citation type="submission" date="2023-07" db="EMBL/GenBank/DDBJ databases">
        <authorList>
            <person name="Kim M.K."/>
        </authorList>
    </citation>
    <scope>NUCLEOTIDE SEQUENCE</scope>
    <source>
        <strain evidence="7">M29</strain>
    </source>
</reference>
<dbReference type="SUPFAM" id="SSF52833">
    <property type="entry name" value="Thioredoxin-like"/>
    <property type="match status" value="1"/>
</dbReference>
<evidence type="ECO:0000256" key="2">
    <source>
        <dbReference type="ARBA" id="ARBA00022748"/>
    </source>
</evidence>
<evidence type="ECO:0000256" key="4">
    <source>
        <dbReference type="ARBA" id="ARBA00023284"/>
    </source>
</evidence>
<keyword evidence="4" id="KW-0676">Redox-active center</keyword>
<gene>
    <name evidence="7" type="ORF">Q5H92_21955</name>
</gene>
<keyword evidence="8" id="KW-1185">Reference proteome</keyword>
<accession>A0ABT9AGP0</accession>
<dbReference type="InterPro" id="IPR050553">
    <property type="entry name" value="Thioredoxin_ResA/DsbE_sf"/>
</dbReference>
<dbReference type="InterPro" id="IPR013740">
    <property type="entry name" value="Redoxin"/>
</dbReference>
<evidence type="ECO:0000256" key="5">
    <source>
        <dbReference type="SAM" id="SignalP"/>
    </source>
</evidence>
<dbReference type="PANTHER" id="PTHR42852:SF6">
    <property type="entry name" value="THIOL:DISULFIDE INTERCHANGE PROTEIN DSBE"/>
    <property type="match status" value="1"/>
</dbReference>
<dbReference type="CDD" id="cd02966">
    <property type="entry name" value="TlpA_like_family"/>
    <property type="match status" value="1"/>
</dbReference>
<comment type="caution">
    <text evidence="7">The sequence shown here is derived from an EMBL/GenBank/DDBJ whole genome shotgun (WGS) entry which is preliminary data.</text>
</comment>
<dbReference type="RefSeq" id="WP_305013713.1">
    <property type="nucleotide sequence ID" value="NZ_JAUQSX010000014.1"/>
</dbReference>
<evidence type="ECO:0000313" key="7">
    <source>
        <dbReference type="EMBL" id="MDO7849044.1"/>
    </source>
</evidence>
<dbReference type="Pfam" id="PF08534">
    <property type="entry name" value="Redoxin"/>
    <property type="match status" value="1"/>
</dbReference>
<organism evidence="7 8">
    <name type="scientific">Hymenobacter mellowenesis</name>
    <dbReference type="NCBI Taxonomy" id="3063995"/>
    <lineage>
        <taxon>Bacteria</taxon>
        <taxon>Pseudomonadati</taxon>
        <taxon>Bacteroidota</taxon>
        <taxon>Cytophagia</taxon>
        <taxon>Cytophagales</taxon>
        <taxon>Hymenobacteraceae</taxon>
        <taxon>Hymenobacter</taxon>
    </lineage>
</organism>
<feature type="domain" description="Thioredoxin" evidence="6">
    <location>
        <begin position="346"/>
        <end position="518"/>
    </location>
</feature>
<keyword evidence="5" id="KW-0732">Signal</keyword>
<dbReference type="InterPro" id="IPR036249">
    <property type="entry name" value="Thioredoxin-like_sf"/>
</dbReference>
<dbReference type="PROSITE" id="PS51352">
    <property type="entry name" value="THIOREDOXIN_2"/>
    <property type="match status" value="1"/>
</dbReference>
<evidence type="ECO:0000259" key="6">
    <source>
        <dbReference type="PROSITE" id="PS51352"/>
    </source>
</evidence>
<keyword evidence="3" id="KW-1015">Disulfide bond</keyword>
<comment type="subcellular location">
    <subcellularLocation>
        <location evidence="1">Cell envelope</location>
    </subcellularLocation>
</comment>
<protein>
    <submittedName>
        <fullName evidence="7">TlpA disulfide reductase family protein</fullName>
    </submittedName>
</protein>
<dbReference type="EMBL" id="JAUQSX010000014">
    <property type="protein sequence ID" value="MDO7849044.1"/>
    <property type="molecule type" value="Genomic_DNA"/>
</dbReference>
<feature type="signal peptide" evidence="5">
    <location>
        <begin position="1"/>
        <end position="21"/>
    </location>
</feature>
<evidence type="ECO:0000313" key="8">
    <source>
        <dbReference type="Proteomes" id="UP001167796"/>
    </source>
</evidence>
<sequence length="518" mass="55532">MKYWISLLGAALAVAPSLVCAQKNALKAVPAVISGEFTGVPDSTTVAIFEPLPGVPLSYFFADGPNEAAVRGGRFSYRLRHAETGFVRYSGKYVPRNLSFVEPGARITFALKPGAGNAPPTVVFGGANAAGNNLLEQGKLLNGGPPDGSRIRAALAGAPTATAGLAALEAEAATPKALLMAALREHQISQRCYDVLTAEVEQRVLFWAGQALEFHFQNPAKANLHLQMPDAEARQLIQALCARYAPTLPRYRYSALGNLGIVAGLRAQGVLPGPAPTARTWAGHAPKFEQVFGDFGRFDYLPAPAQAKAVGDLMLTALAFRTMSPVDFAKVAADYQQLFPASPYAPLMAKALPKEPTALTKAGQNQTFGTLAVGAHALAFAPGLDTVRTLAGLVRQQFAGRPVFVDFWASWCGPCIAEFRYEPGLHEFASKNGIEVLYISVDKAGFREKWAALAAKNTLRGAHYLASEAVQESLKSAVPYLPTYMIFDKNGQLVEASAYHPSDGEKLYQQLRERLGLR</sequence>
<dbReference type="PANTHER" id="PTHR42852">
    <property type="entry name" value="THIOL:DISULFIDE INTERCHANGE PROTEIN DSBE"/>
    <property type="match status" value="1"/>
</dbReference>